<name>A0A0A9DUX0_ARUDO</name>
<accession>A0A0A9DUX0</accession>
<sequence>MPCAAAPPPTVPQPPNRPPVHHYLSSLPQIHSTSNSSCRAGPRSATPKLSTSIKLCTGPRSATLKTPAVRVTCCLAASLINELCTTELLRVSGPPTTPASCALLSCNTPAPPISCAPSPSISAPLP</sequence>
<reference evidence="2" key="2">
    <citation type="journal article" date="2015" name="Data Brief">
        <title>Shoot transcriptome of the giant reed, Arundo donax.</title>
        <authorList>
            <person name="Barrero R.A."/>
            <person name="Guerrero F.D."/>
            <person name="Moolhuijzen P."/>
            <person name="Goolsby J.A."/>
            <person name="Tidwell J."/>
            <person name="Bellgard S.E."/>
            <person name="Bellgard M.I."/>
        </authorList>
    </citation>
    <scope>NUCLEOTIDE SEQUENCE</scope>
    <source>
        <tissue evidence="2">Shoot tissue taken approximately 20 cm above the soil surface</tissue>
    </source>
</reference>
<feature type="compositionally biased region" description="Pro residues" evidence="1">
    <location>
        <begin position="1"/>
        <end position="18"/>
    </location>
</feature>
<dbReference type="EMBL" id="GBRH01208430">
    <property type="protein sequence ID" value="JAD89465.1"/>
    <property type="molecule type" value="Transcribed_RNA"/>
</dbReference>
<feature type="region of interest" description="Disordered" evidence="1">
    <location>
        <begin position="1"/>
        <end position="50"/>
    </location>
</feature>
<evidence type="ECO:0000256" key="1">
    <source>
        <dbReference type="SAM" id="MobiDB-lite"/>
    </source>
</evidence>
<dbReference type="AlphaFoldDB" id="A0A0A9DUX0"/>
<evidence type="ECO:0000313" key="2">
    <source>
        <dbReference type="EMBL" id="JAD89465.1"/>
    </source>
</evidence>
<organism evidence="2">
    <name type="scientific">Arundo donax</name>
    <name type="common">Giant reed</name>
    <name type="synonym">Donax arundinaceus</name>
    <dbReference type="NCBI Taxonomy" id="35708"/>
    <lineage>
        <taxon>Eukaryota</taxon>
        <taxon>Viridiplantae</taxon>
        <taxon>Streptophyta</taxon>
        <taxon>Embryophyta</taxon>
        <taxon>Tracheophyta</taxon>
        <taxon>Spermatophyta</taxon>
        <taxon>Magnoliopsida</taxon>
        <taxon>Liliopsida</taxon>
        <taxon>Poales</taxon>
        <taxon>Poaceae</taxon>
        <taxon>PACMAD clade</taxon>
        <taxon>Arundinoideae</taxon>
        <taxon>Arundineae</taxon>
        <taxon>Arundo</taxon>
    </lineage>
</organism>
<feature type="compositionally biased region" description="Polar residues" evidence="1">
    <location>
        <begin position="26"/>
        <end position="38"/>
    </location>
</feature>
<proteinExistence type="predicted"/>
<reference evidence="2" key="1">
    <citation type="submission" date="2014-09" db="EMBL/GenBank/DDBJ databases">
        <authorList>
            <person name="Magalhaes I.L.F."/>
            <person name="Oliveira U."/>
            <person name="Santos F.R."/>
            <person name="Vidigal T.H.D.A."/>
            <person name="Brescovit A.D."/>
            <person name="Santos A.J."/>
        </authorList>
    </citation>
    <scope>NUCLEOTIDE SEQUENCE</scope>
    <source>
        <tissue evidence="2">Shoot tissue taken approximately 20 cm above the soil surface</tissue>
    </source>
</reference>
<protein>
    <submittedName>
        <fullName evidence="2">Uncharacterized protein</fullName>
    </submittedName>
</protein>